<dbReference type="OMA" id="HINMKRE"/>
<protein>
    <submittedName>
        <fullName evidence="10">LAFE_0G10704g1_1</fullName>
    </submittedName>
</protein>
<dbReference type="STRING" id="4955.A0A1G4MHQ7"/>
<keyword evidence="5 8" id="KW-0472">Membrane</keyword>
<evidence type="ECO:0000256" key="1">
    <source>
        <dbReference type="ARBA" id="ARBA00004167"/>
    </source>
</evidence>
<feature type="domain" description="WSC" evidence="9">
    <location>
        <begin position="18"/>
        <end position="107"/>
    </location>
</feature>
<evidence type="ECO:0000256" key="5">
    <source>
        <dbReference type="ARBA" id="ARBA00023136"/>
    </source>
</evidence>
<evidence type="ECO:0000313" key="11">
    <source>
        <dbReference type="Proteomes" id="UP000190831"/>
    </source>
</evidence>
<evidence type="ECO:0000256" key="3">
    <source>
        <dbReference type="ARBA" id="ARBA00022729"/>
    </source>
</evidence>
<comment type="subcellular location">
    <subcellularLocation>
        <location evidence="1">Membrane</location>
        <topology evidence="1">Single-pass membrane protein</topology>
    </subcellularLocation>
</comment>
<keyword evidence="6" id="KW-0325">Glycoprotein</keyword>
<dbReference type="PROSITE" id="PS51212">
    <property type="entry name" value="WSC"/>
    <property type="match status" value="1"/>
</dbReference>
<evidence type="ECO:0000256" key="8">
    <source>
        <dbReference type="SAM" id="Phobius"/>
    </source>
</evidence>
<gene>
    <name evidence="10" type="ORF">LAFE_0G10704G</name>
</gene>
<keyword evidence="2 8" id="KW-0812">Transmembrane</keyword>
<reference evidence="10 11" key="1">
    <citation type="submission" date="2016-03" db="EMBL/GenBank/DDBJ databases">
        <authorList>
            <person name="Devillers H."/>
        </authorList>
    </citation>
    <scope>NUCLEOTIDE SEQUENCE [LARGE SCALE GENOMIC DNA]</scope>
    <source>
        <strain evidence="10">CBS 6772</strain>
    </source>
</reference>
<dbReference type="InterPro" id="IPR002889">
    <property type="entry name" value="WSC_carb-bd"/>
</dbReference>
<dbReference type="EMBL" id="LT598486">
    <property type="protein sequence ID" value="SCW03450.1"/>
    <property type="molecule type" value="Genomic_DNA"/>
</dbReference>
<dbReference type="OrthoDB" id="5985073at2759"/>
<dbReference type="GO" id="GO:0005886">
    <property type="term" value="C:plasma membrane"/>
    <property type="evidence" value="ECO:0007669"/>
    <property type="project" value="TreeGrafter"/>
</dbReference>
<dbReference type="Pfam" id="PF01822">
    <property type="entry name" value="WSC"/>
    <property type="match status" value="1"/>
</dbReference>
<organism evidence="10 11">
    <name type="scientific">Lachancea fermentati</name>
    <name type="common">Zygosaccharomyces fermentati</name>
    <dbReference type="NCBI Taxonomy" id="4955"/>
    <lineage>
        <taxon>Eukaryota</taxon>
        <taxon>Fungi</taxon>
        <taxon>Dikarya</taxon>
        <taxon>Ascomycota</taxon>
        <taxon>Saccharomycotina</taxon>
        <taxon>Saccharomycetes</taxon>
        <taxon>Saccharomycetales</taxon>
        <taxon>Saccharomycetaceae</taxon>
        <taxon>Lachancea</taxon>
    </lineage>
</organism>
<feature type="region of interest" description="Disordered" evidence="7">
    <location>
        <begin position="115"/>
        <end position="195"/>
    </location>
</feature>
<accession>A0A1G4MHQ7</accession>
<feature type="region of interest" description="Disordered" evidence="7">
    <location>
        <begin position="218"/>
        <end position="237"/>
    </location>
</feature>
<dbReference type="SMART" id="SM00321">
    <property type="entry name" value="WSC"/>
    <property type="match status" value="1"/>
</dbReference>
<proteinExistence type="predicted"/>
<feature type="compositionally biased region" description="Low complexity" evidence="7">
    <location>
        <begin position="115"/>
        <end position="191"/>
    </location>
</feature>
<name>A0A1G4MHQ7_LACFM</name>
<evidence type="ECO:0000259" key="9">
    <source>
        <dbReference type="PROSITE" id="PS51212"/>
    </source>
</evidence>
<dbReference type="PANTHER" id="PTHR24269:SF16">
    <property type="entry name" value="PROTEIN SLG1"/>
    <property type="match status" value="1"/>
</dbReference>
<keyword evidence="4 8" id="KW-1133">Transmembrane helix</keyword>
<feature type="transmembrane region" description="Helical" evidence="8">
    <location>
        <begin position="238"/>
        <end position="263"/>
    </location>
</feature>
<dbReference type="AlphaFoldDB" id="A0A1G4MHQ7"/>
<evidence type="ECO:0000256" key="7">
    <source>
        <dbReference type="SAM" id="MobiDB-lite"/>
    </source>
</evidence>
<sequence>MRFFQVWPLFAAVCIAADYTLINCFASLPSGFSLDDTYEYQASAYCYSKCVAQNANYFALFNHSSCYCGNTNPNGVVSTSDSCTAYCFGYDSEMCGGTSAYSLYAIGDADTGSQSSSASGSESSSSSGSDASSSTASSSNSGSSASGSSSTYLSSSISSSETTSTTPSSSTTAAASSTAESTTAASPSSSSGDDHVVISTSVQTMGGSTVYVTQSITQSASSASETSSTKKSSKPKNLGAIIGGVVGGVCGAAAVAVGILLVIRHINIKREQERMEKEYQEAIKPVDFDDTLYQSSVSSRKGGVNPFDDTRRISNGSLEQDTVVPSPHNHNVLTVVNPDE</sequence>
<dbReference type="InterPro" id="IPR051836">
    <property type="entry name" value="Kremen_rcpt"/>
</dbReference>
<evidence type="ECO:0000256" key="4">
    <source>
        <dbReference type="ARBA" id="ARBA00022989"/>
    </source>
</evidence>
<dbReference type="Proteomes" id="UP000190831">
    <property type="component" value="Chromosome G"/>
</dbReference>
<evidence type="ECO:0000256" key="2">
    <source>
        <dbReference type="ARBA" id="ARBA00022692"/>
    </source>
</evidence>
<evidence type="ECO:0000313" key="10">
    <source>
        <dbReference type="EMBL" id="SCW03450.1"/>
    </source>
</evidence>
<dbReference type="PANTHER" id="PTHR24269">
    <property type="entry name" value="KREMEN PROTEIN"/>
    <property type="match status" value="1"/>
</dbReference>
<keyword evidence="11" id="KW-1185">Reference proteome</keyword>
<evidence type="ECO:0000256" key="6">
    <source>
        <dbReference type="ARBA" id="ARBA00023180"/>
    </source>
</evidence>
<keyword evidence="3" id="KW-0732">Signal</keyword>